<evidence type="ECO:0000256" key="2">
    <source>
        <dbReference type="ARBA" id="ARBA00022741"/>
    </source>
</evidence>
<keyword evidence="1 6" id="KW-0963">Cytoplasm</keyword>
<name>A0A2R3Z233_9FLAO</name>
<evidence type="ECO:0000256" key="6">
    <source>
        <dbReference type="HAMAP-Rule" id="MF_02207"/>
    </source>
</evidence>
<dbReference type="HAMAP" id="MF_02207">
    <property type="entry name" value="MreB"/>
    <property type="match status" value="1"/>
</dbReference>
<proteinExistence type="inferred from homology"/>
<protein>
    <recommendedName>
        <fullName evidence="6">Cell shape-determining protein MreB</fullName>
    </recommendedName>
</protein>
<dbReference type="InterPro" id="IPR043129">
    <property type="entry name" value="ATPase_NBD"/>
</dbReference>
<organism evidence="7 8">
    <name type="scientific">Christiangramia fulva</name>
    <dbReference type="NCBI Taxonomy" id="2126553"/>
    <lineage>
        <taxon>Bacteria</taxon>
        <taxon>Pseudomonadati</taxon>
        <taxon>Bacteroidota</taxon>
        <taxon>Flavobacteriia</taxon>
        <taxon>Flavobacteriales</taxon>
        <taxon>Flavobacteriaceae</taxon>
        <taxon>Christiangramia</taxon>
    </lineage>
</organism>
<dbReference type="GO" id="GO:0000902">
    <property type="term" value="P:cell morphogenesis"/>
    <property type="evidence" value="ECO:0007669"/>
    <property type="project" value="InterPro"/>
</dbReference>
<dbReference type="InterPro" id="IPR056546">
    <property type="entry name" value="MreB_MamK-like"/>
</dbReference>
<dbReference type="PANTHER" id="PTHR42749:SF1">
    <property type="entry name" value="CELL SHAPE-DETERMINING PROTEIN MREB"/>
    <property type="match status" value="1"/>
</dbReference>
<evidence type="ECO:0000256" key="4">
    <source>
        <dbReference type="ARBA" id="ARBA00022960"/>
    </source>
</evidence>
<dbReference type="EMBL" id="CP028136">
    <property type="protein sequence ID" value="AVR44306.1"/>
    <property type="molecule type" value="Genomic_DNA"/>
</dbReference>
<evidence type="ECO:0000256" key="1">
    <source>
        <dbReference type="ARBA" id="ARBA00022490"/>
    </source>
</evidence>
<reference evidence="8" key="1">
    <citation type="submission" date="2018-03" db="EMBL/GenBank/DDBJ databases">
        <title>Gramella fulva sp. nov., isolated from a dry surface of tidal flat.</title>
        <authorList>
            <person name="Hwang S.H."/>
            <person name="Hwang W.M."/>
            <person name="Kang K."/>
            <person name="Ahn T.-Y."/>
        </authorList>
    </citation>
    <scope>NUCLEOTIDE SEQUENCE [LARGE SCALE GENOMIC DNA]</scope>
    <source>
        <strain evidence="8">SH35</strain>
    </source>
</reference>
<gene>
    <name evidence="6" type="primary">mreB</name>
    <name evidence="7" type="ORF">C7S20_03000</name>
</gene>
<dbReference type="InterPro" id="IPR004000">
    <property type="entry name" value="Actin"/>
</dbReference>
<comment type="caution">
    <text evidence="6">Lacks conserved residue(s) required for the propagation of feature annotation.</text>
</comment>
<dbReference type="AlphaFoldDB" id="A0A2R3Z233"/>
<keyword evidence="3 6" id="KW-0067">ATP-binding</keyword>
<keyword evidence="2 6" id="KW-0547">Nucleotide-binding</keyword>
<evidence type="ECO:0000256" key="5">
    <source>
        <dbReference type="ARBA" id="ARBA00023458"/>
    </source>
</evidence>
<dbReference type="GO" id="GO:0008360">
    <property type="term" value="P:regulation of cell shape"/>
    <property type="evidence" value="ECO:0007669"/>
    <property type="project" value="UniProtKB-UniRule"/>
</dbReference>
<feature type="binding site" evidence="6">
    <location>
        <begin position="211"/>
        <end position="214"/>
    </location>
    <ligand>
        <name>ATP</name>
        <dbReference type="ChEBI" id="CHEBI:30616"/>
    </ligand>
</feature>
<dbReference type="SUPFAM" id="SSF53067">
    <property type="entry name" value="Actin-like ATPase domain"/>
    <property type="match status" value="2"/>
</dbReference>
<sequence length="342" mass="37329">MGFFDFLIEEIAIDLGTANTLIIHNDKVVVDSPSIVARDRTSGKITAVGKEAAMMQGKTHENIKTIRPLKDGVIADFDASEKMLTMFIKEIPALKKKLFTPALRMVICIPSGITEVEMRAVKESAERVNGKEVYLIHEPMAAAIGIGVDIMQPKGNMIVDIGGGTTEIAVIALGGIVCDKSIKIAGDVFTNDIVYYMRTQHNLYVGERTAEKIKIQIGAATEDLEVPPEEMSVQGRDLLTGKPKQVNISYREIAKALDKSILRIEDAVMETLSQTPPELAADIYNTGIYLAGGGSMLRGLDKRLSQKTDLPVYIAEDPLRAVVRGTGITLKNLSRYKGILIK</sequence>
<evidence type="ECO:0000313" key="7">
    <source>
        <dbReference type="EMBL" id="AVR44306.1"/>
    </source>
</evidence>
<dbReference type="SMART" id="SM00268">
    <property type="entry name" value="ACTIN"/>
    <property type="match status" value="1"/>
</dbReference>
<dbReference type="OrthoDB" id="9768127at2"/>
<dbReference type="GO" id="GO:0005524">
    <property type="term" value="F:ATP binding"/>
    <property type="evidence" value="ECO:0007669"/>
    <property type="project" value="UniProtKB-KW"/>
</dbReference>
<feature type="binding site" evidence="6">
    <location>
        <begin position="17"/>
        <end position="19"/>
    </location>
    <ligand>
        <name>ATP</name>
        <dbReference type="ChEBI" id="CHEBI:30616"/>
    </ligand>
</feature>
<dbReference type="Gene3D" id="3.30.420.40">
    <property type="match status" value="2"/>
</dbReference>
<dbReference type="RefSeq" id="WP_107011084.1">
    <property type="nucleotide sequence ID" value="NZ_CP028136.1"/>
</dbReference>
<dbReference type="PANTHER" id="PTHR42749">
    <property type="entry name" value="CELL SHAPE-DETERMINING PROTEIN MREB"/>
    <property type="match status" value="1"/>
</dbReference>
<comment type="function">
    <text evidence="6">Forms membrane-associated dynamic filaments that are essential for cell shape determination. Acts by regulating cell wall synthesis and cell elongation, and thus cell shape. A feedback loop between cell geometry and MreB localization may maintain elongated cell shape by targeting cell wall growth to regions of negative cell wall curvature.</text>
</comment>
<dbReference type="NCBIfam" id="TIGR00904">
    <property type="entry name" value="mreB"/>
    <property type="match status" value="1"/>
</dbReference>
<comment type="subcellular location">
    <subcellularLocation>
        <location evidence="6">Cytoplasm</location>
    </subcellularLocation>
    <text evidence="6">Membrane-associated.</text>
</comment>
<comment type="subunit">
    <text evidence="6">Forms polymers.</text>
</comment>
<dbReference type="CDD" id="cd10225">
    <property type="entry name" value="ASKHA_NBD_MreB-like"/>
    <property type="match status" value="1"/>
</dbReference>
<comment type="similarity">
    <text evidence="5 6">Belongs to the FtsA/MreB family.</text>
</comment>
<dbReference type="Proteomes" id="UP000241507">
    <property type="component" value="Chromosome"/>
</dbReference>
<dbReference type="InterPro" id="IPR004753">
    <property type="entry name" value="MreB"/>
</dbReference>
<dbReference type="KEGG" id="grs:C7S20_03000"/>
<keyword evidence="4 6" id="KW-0133">Cell shape</keyword>
<dbReference type="NCBIfam" id="NF010539">
    <property type="entry name" value="PRK13927.1"/>
    <property type="match status" value="1"/>
</dbReference>
<feature type="binding site" evidence="6">
    <location>
        <begin position="163"/>
        <end position="165"/>
    </location>
    <ligand>
        <name>ATP</name>
        <dbReference type="ChEBI" id="CHEBI:30616"/>
    </ligand>
</feature>
<dbReference type="Pfam" id="PF06723">
    <property type="entry name" value="MreB_Mbl"/>
    <property type="match status" value="1"/>
</dbReference>
<keyword evidence="8" id="KW-1185">Reference proteome</keyword>
<evidence type="ECO:0000313" key="8">
    <source>
        <dbReference type="Proteomes" id="UP000241507"/>
    </source>
</evidence>
<accession>A0A2R3Z233</accession>
<evidence type="ECO:0000256" key="3">
    <source>
        <dbReference type="ARBA" id="ARBA00022840"/>
    </source>
</evidence>
<dbReference type="PRINTS" id="PR01652">
    <property type="entry name" value="SHAPEPROTEIN"/>
</dbReference>
<dbReference type="GO" id="GO:0005737">
    <property type="term" value="C:cytoplasm"/>
    <property type="evidence" value="ECO:0007669"/>
    <property type="project" value="UniProtKB-SubCell"/>
</dbReference>